<dbReference type="Pfam" id="PF00583">
    <property type="entry name" value="Acetyltransf_1"/>
    <property type="match status" value="1"/>
</dbReference>
<sequence length="171" mass="18932">MKIRQAKIEDAAGIAAVHVDSWRSTYQGIVAQSYLDSLSYSEREELWLTAIPYGHVFVAENEQGKIVGFATAGKERSGHYPAYQGELNAIYILAEYQGHGIGKALMRQAVQHLQEKGFTSMLVLVLENNPSTAFYEAIGGEKIDVIDVEIGGERLREAVYGWRTLPKISGL</sequence>
<dbReference type="EC" id="2.3.1.-" evidence="4"/>
<dbReference type="InterPro" id="IPR016181">
    <property type="entry name" value="Acyl_CoA_acyltransferase"/>
</dbReference>
<dbReference type="GO" id="GO:0016746">
    <property type="term" value="F:acyltransferase activity"/>
    <property type="evidence" value="ECO:0007669"/>
    <property type="project" value="UniProtKB-KW"/>
</dbReference>
<evidence type="ECO:0000313" key="4">
    <source>
        <dbReference type="EMBL" id="WPK11544.1"/>
    </source>
</evidence>
<dbReference type="RefSeq" id="WP_319836541.1">
    <property type="nucleotide sequence ID" value="NZ_CP137624.1"/>
</dbReference>
<dbReference type="EMBL" id="CP137624">
    <property type="protein sequence ID" value="WPK11544.1"/>
    <property type="molecule type" value="Genomic_DNA"/>
</dbReference>
<dbReference type="Gene3D" id="3.40.630.30">
    <property type="match status" value="1"/>
</dbReference>
<organism evidence="4 5">
    <name type="scientific">Lysinibacillus louembei</name>
    <dbReference type="NCBI Taxonomy" id="1470088"/>
    <lineage>
        <taxon>Bacteria</taxon>
        <taxon>Bacillati</taxon>
        <taxon>Bacillota</taxon>
        <taxon>Bacilli</taxon>
        <taxon>Bacillales</taxon>
        <taxon>Bacillaceae</taxon>
        <taxon>Lysinibacillus</taxon>
    </lineage>
</organism>
<evidence type="ECO:0000259" key="3">
    <source>
        <dbReference type="PROSITE" id="PS51186"/>
    </source>
</evidence>
<dbReference type="CDD" id="cd04301">
    <property type="entry name" value="NAT_SF"/>
    <property type="match status" value="1"/>
</dbReference>
<keyword evidence="5" id="KW-1185">Reference proteome</keyword>
<keyword evidence="2 4" id="KW-0012">Acyltransferase</keyword>
<dbReference type="Proteomes" id="UP001322664">
    <property type="component" value="Chromosome"/>
</dbReference>
<dbReference type="InterPro" id="IPR050832">
    <property type="entry name" value="Bact_Acetyltransf"/>
</dbReference>
<keyword evidence="1 4" id="KW-0808">Transferase</keyword>
<gene>
    <name evidence="4" type="ORF">R6U77_16875</name>
</gene>
<proteinExistence type="predicted"/>
<feature type="domain" description="N-acetyltransferase" evidence="3">
    <location>
        <begin position="1"/>
        <end position="166"/>
    </location>
</feature>
<evidence type="ECO:0000256" key="1">
    <source>
        <dbReference type="ARBA" id="ARBA00022679"/>
    </source>
</evidence>
<evidence type="ECO:0000256" key="2">
    <source>
        <dbReference type="ARBA" id="ARBA00023315"/>
    </source>
</evidence>
<evidence type="ECO:0000313" key="5">
    <source>
        <dbReference type="Proteomes" id="UP001322664"/>
    </source>
</evidence>
<dbReference type="SUPFAM" id="SSF55729">
    <property type="entry name" value="Acyl-CoA N-acyltransferases (Nat)"/>
    <property type="match status" value="1"/>
</dbReference>
<dbReference type="PROSITE" id="PS51186">
    <property type="entry name" value="GNAT"/>
    <property type="match status" value="1"/>
</dbReference>
<dbReference type="InterPro" id="IPR000182">
    <property type="entry name" value="GNAT_dom"/>
</dbReference>
<reference evidence="4 5" key="1">
    <citation type="submission" date="2023-09" db="EMBL/GenBank/DDBJ databases">
        <authorList>
            <person name="Page C.A."/>
            <person name="Perez-Diaz I.M."/>
        </authorList>
    </citation>
    <scope>NUCLEOTIDE SEQUENCE [LARGE SCALE GENOMIC DNA]</scope>
    <source>
        <strain evidence="4 5">Ll15</strain>
    </source>
</reference>
<accession>A0ABZ0RTL0</accession>
<protein>
    <submittedName>
        <fullName evidence="4">GNAT family N-acetyltransferase</fullName>
        <ecNumber evidence="4">2.3.1.-</ecNumber>
    </submittedName>
</protein>
<dbReference type="PANTHER" id="PTHR43877">
    <property type="entry name" value="AMINOALKYLPHOSPHONATE N-ACETYLTRANSFERASE-RELATED-RELATED"/>
    <property type="match status" value="1"/>
</dbReference>
<name>A0ABZ0RTL0_9BACI</name>